<comment type="caution">
    <text evidence="2">The sequence shown here is derived from an EMBL/GenBank/DDBJ whole genome shotgun (WGS) entry which is preliminary data.</text>
</comment>
<gene>
    <name evidence="2" type="ORF">A6R68_05122</name>
</gene>
<dbReference type="EMBL" id="LZPO01087300">
    <property type="protein sequence ID" value="OBS66335.1"/>
    <property type="molecule type" value="Genomic_DNA"/>
</dbReference>
<name>A0A1A6GKT9_NEOLE</name>
<dbReference type="AlphaFoldDB" id="A0A1A6GKT9"/>
<feature type="transmembrane region" description="Helical" evidence="1">
    <location>
        <begin position="12"/>
        <end position="31"/>
    </location>
</feature>
<accession>A0A1A6GKT9</accession>
<evidence type="ECO:0000313" key="2">
    <source>
        <dbReference type="EMBL" id="OBS66335.1"/>
    </source>
</evidence>
<evidence type="ECO:0000256" key="1">
    <source>
        <dbReference type="SAM" id="Phobius"/>
    </source>
</evidence>
<dbReference type="STRING" id="56216.A0A1A6GKT9"/>
<keyword evidence="1" id="KW-1133">Transmembrane helix</keyword>
<protein>
    <submittedName>
        <fullName evidence="2">Uncharacterized protein</fullName>
    </submittedName>
</protein>
<sequence>MEKQAEWFLNEVGSDFLLVFTKMLFIFNFLFSPLPTPALICLLTFGTAIFLWLINRPQPVLPLIDLDNQSVGIEGGARRGAFQKNNDLILYYFSDAKTVYEIFQRGLAVSADIPVVICDTPQKATMLIENVEKGLTPGLKTIILMDPFDDDLTKRGEKCGVEVLSLSDAE</sequence>
<keyword evidence="1" id="KW-0472">Membrane</keyword>
<dbReference type="Proteomes" id="UP000092124">
    <property type="component" value="Unassembled WGS sequence"/>
</dbReference>
<evidence type="ECO:0000313" key="3">
    <source>
        <dbReference type="Proteomes" id="UP000092124"/>
    </source>
</evidence>
<feature type="transmembrane region" description="Helical" evidence="1">
    <location>
        <begin position="37"/>
        <end position="54"/>
    </location>
</feature>
<keyword evidence="3" id="KW-1185">Reference proteome</keyword>
<reference evidence="2 3" key="1">
    <citation type="submission" date="2016-06" db="EMBL/GenBank/DDBJ databases">
        <title>The Draft Genome Sequence and Annotation of the Desert Woodrat Neotoma lepida.</title>
        <authorList>
            <person name="Campbell M."/>
            <person name="Oakeson K.F."/>
            <person name="Yandell M."/>
            <person name="Halpert J.R."/>
            <person name="Dearing D."/>
        </authorList>
    </citation>
    <scope>NUCLEOTIDE SEQUENCE [LARGE SCALE GENOMIC DNA]</scope>
    <source>
        <strain evidence="2">417</strain>
        <tissue evidence="2">Liver</tissue>
    </source>
</reference>
<proteinExistence type="predicted"/>
<feature type="non-terminal residue" evidence="2">
    <location>
        <position position="170"/>
    </location>
</feature>
<keyword evidence="1" id="KW-0812">Transmembrane</keyword>
<dbReference type="OrthoDB" id="1700726at2759"/>
<organism evidence="2 3">
    <name type="scientific">Neotoma lepida</name>
    <name type="common">Desert woodrat</name>
    <dbReference type="NCBI Taxonomy" id="56216"/>
    <lineage>
        <taxon>Eukaryota</taxon>
        <taxon>Metazoa</taxon>
        <taxon>Chordata</taxon>
        <taxon>Craniata</taxon>
        <taxon>Vertebrata</taxon>
        <taxon>Euteleostomi</taxon>
        <taxon>Mammalia</taxon>
        <taxon>Eutheria</taxon>
        <taxon>Euarchontoglires</taxon>
        <taxon>Glires</taxon>
        <taxon>Rodentia</taxon>
        <taxon>Myomorpha</taxon>
        <taxon>Muroidea</taxon>
        <taxon>Cricetidae</taxon>
        <taxon>Neotominae</taxon>
        <taxon>Neotoma</taxon>
    </lineage>
</organism>